<keyword evidence="4" id="KW-1185">Reference proteome</keyword>
<dbReference type="InterPro" id="IPR000160">
    <property type="entry name" value="GGDEF_dom"/>
</dbReference>
<dbReference type="Gene3D" id="3.20.20.450">
    <property type="entry name" value="EAL domain"/>
    <property type="match status" value="1"/>
</dbReference>
<dbReference type="PROSITE" id="PS50883">
    <property type="entry name" value="EAL"/>
    <property type="match status" value="1"/>
</dbReference>
<feature type="domain" description="EAL" evidence="1">
    <location>
        <begin position="515"/>
        <end position="769"/>
    </location>
</feature>
<dbReference type="InterPro" id="IPR043128">
    <property type="entry name" value="Rev_trsase/Diguanyl_cyclase"/>
</dbReference>
<evidence type="ECO:0000259" key="1">
    <source>
        <dbReference type="PROSITE" id="PS50883"/>
    </source>
</evidence>
<dbReference type="SUPFAM" id="SSF141868">
    <property type="entry name" value="EAL domain-like"/>
    <property type="match status" value="1"/>
</dbReference>
<dbReference type="EMBL" id="JASSVS010000005">
    <property type="protein sequence ID" value="MDL0431943.1"/>
    <property type="molecule type" value="Genomic_DNA"/>
</dbReference>
<dbReference type="PANTHER" id="PTHR33121">
    <property type="entry name" value="CYCLIC DI-GMP PHOSPHODIESTERASE PDEF"/>
    <property type="match status" value="1"/>
</dbReference>
<dbReference type="NCBIfam" id="TIGR00254">
    <property type="entry name" value="GGDEF"/>
    <property type="match status" value="1"/>
</dbReference>
<dbReference type="InterPro" id="IPR029016">
    <property type="entry name" value="GAF-like_dom_sf"/>
</dbReference>
<dbReference type="PANTHER" id="PTHR33121:SF70">
    <property type="entry name" value="SIGNALING PROTEIN YKOW"/>
    <property type="match status" value="1"/>
</dbReference>
<dbReference type="Pfam" id="PF13185">
    <property type="entry name" value="GAF_2"/>
    <property type="match status" value="1"/>
</dbReference>
<feature type="domain" description="GGDEF" evidence="2">
    <location>
        <begin position="362"/>
        <end position="506"/>
    </location>
</feature>
<comment type="caution">
    <text evidence="3">The sequence shown here is derived from an EMBL/GenBank/DDBJ whole genome shotgun (WGS) entry which is preliminary data.</text>
</comment>
<accession>A0ABT7IFI8</accession>
<dbReference type="SUPFAM" id="SSF55781">
    <property type="entry name" value="GAF domain-like"/>
    <property type="match status" value="1"/>
</dbReference>
<dbReference type="Gene3D" id="3.30.450.40">
    <property type="match status" value="1"/>
</dbReference>
<evidence type="ECO:0000259" key="2">
    <source>
        <dbReference type="PROSITE" id="PS50887"/>
    </source>
</evidence>
<dbReference type="SMART" id="SM00267">
    <property type="entry name" value="GGDEF"/>
    <property type="match status" value="1"/>
</dbReference>
<evidence type="ECO:0000313" key="3">
    <source>
        <dbReference type="EMBL" id="MDL0431943.1"/>
    </source>
</evidence>
<dbReference type="CDD" id="cd01948">
    <property type="entry name" value="EAL"/>
    <property type="match status" value="1"/>
</dbReference>
<dbReference type="SUPFAM" id="SSF55073">
    <property type="entry name" value="Nucleotide cyclase"/>
    <property type="match status" value="1"/>
</dbReference>
<dbReference type="Gene3D" id="3.30.70.270">
    <property type="match status" value="1"/>
</dbReference>
<gene>
    <name evidence="3" type="ORF">QPM17_12430</name>
</gene>
<dbReference type="Proteomes" id="UP001227964">
    <property type="component" value="Unassembled WGS sequence"/>
</dbReference>
<dbReference type="InterPro" id="IPR003018">
    <property type="entry name" value="GAF"/>
</dbReference>
<dbReference type="InterPro" id="IPR001633">
    <property type="entry name" value="EAL_dom"/>
</dbReference>
<dbReference type="InterPro" id="IPR029787">
    <property type="entry name" value="Nucleotide_cyclase"/>
</dbReference>
<dbReference type="InterPro" id="IPR035919">
    <property type="entry name" value="EAL_sf"/>
</dbReference>
<dbReference type="Pfam" id="PF00563">
    <property type="entry name" value="EAL"/>
    <property type="match status" value="1"/>
</dbReference>
<dbReference type="PROSITE" id="PS50887">
    <property type="entry name" value="GGDEF"/>
    <property type="match status" value="1"/>
</dbReference>
<dbReference type="Pfam" id="PF00990">
    <property type="entry name" value="GGDEF"/>
    <property type="match status" value="1"/>
</dbReference>
<dbReference type="SMART" id="SM00052">
    <property type="entry name" value="EAL"/>
    <property type="match status" value="1"/>
</dbReference>
<evidence type="ECO:0000313" key="4">
    <source>
        <dbReference type="Proteomes" id="UP001227964"/>
    </source>
</evidence>
<reference evidence="3 4" key="1">
    <citation type="submission" date="2023-06" db="EMBL/GenBank/DDBJ databases">
        <title>Marinobacter azerbaijanicus a moderately halophilic, isolated from Urmia Lake in Azerbaijan region of Iran.</title>
        <authorList>
            <person name="Sanchez-Porro C."/>
            <person name="Aghdam E.M."/>
            <person name="Saheb S.M."/>
            <person name="Tarhriz V."/>
            <person name="Kazemi E."/>
            <person name="Ammozegar M.A."/>
            <person name="Ventosa A."/>
            <person name="Hejazi M.S."/>
        </authorList>
    </citation>
    <scope>NUCLEOTIDE SEQUENCE [LARGE SCALE GENOMIC DNA]</scope>
    <source>
        <strain evidence="3 4">TBZ242</strain>
    </source>
</reference>
<name>A0ABT7IFI8_9GAMM</name>
<organism evidence="3 4">
    <name type="scientific">Marinobacter azerbaijanicus</name>
    <dbReference type="NCBI Taxonomy" id="3050455"/>
    <lineage>
        <taxon>Bacteria</taxon>
        <taxon>Pseudomonadati</taxon>
        <taxon>Pseudomonadota</taxon>
        <taxon>Gammaproteobacteria</taxon>
        <taxon>Pseudomonadales</taxon>
        <taxon>Marinobacteraceae</taxon>
        <taxon>Marinobacter</taxon>
    </lineage>
</organism>
<dbReference type="InterPro" id="IPR050706">
    <property type="entry name" value="Cyclic-di-GMP_PDE-like"/>
</dbReference>
<sequence length="778" mass="85290">MIKRPASNADHSGRPSTPLVAVMVGNAAERRLLADSGDFEIANQEVSVWHKCGLDLAILDLPSLLHHESEIRKLKALSPPDQVPVLLVVNDAQLRDSQAVLGKLADDVIRTPLCGVELRARIDNLLRFRSLPDARGLDIEPSALEVKGVAMALHAFSAGNDRTIRACSEQDILSNLCKSLSHEGGYPLAWVGQRLADSDKSIKPVAYSGHYSYLVPRVASAGKSETTAAGLMSKTFASGAVTQADLPVATERPAPRELAEAQHPTSMIVFPLTRRGQQPSTCLAVYSFEPTAFDHDETELLQRLIDNALHAIYALREKYSQRRREREAIKLAYRDSLTGLANRTAILKALGNRLHSSAPYPPATALLHLDLDGFKLINDALGHDVGDAVLIEVSRRLQSVVRDGDQVARHGGDDFVILLALETDSDQAPTPSSHAFATVSALAEKILDALQEPFQIEGRNYHIESSIGIGMCPAHAKEAFSLLMKADSAVYEAKKIGGNSFRFFSTELSERRQERLQLESRLYQTVDARAFEIALQPIIDLKDDHIVGAEALLRWPQADGSYISPAEFIPIAEETGLIIPIGDWVMEESLKAVQRLRSQGFPDLQVAVNLAIAQLWQTHLVERIVSLMRSLDLPASALKVELTEGSLMNDIERMEEVVREFRDAGIEVAIDDFGTGYSSLARLKSLPITTLKIDRSFLNGVPEEENAVSVVNTIAHMAYNLGIQSIAEGIETEAQWQILQEMGCPLGQGFYFARPMPEKELLALLLMQAEAGQRIASG</sequence>
<dbReference type="RefSeq" id="WP_285391079.1">
    <property type="nucleotide sequence ID" value="NZ_JASSVS010000005.1"/>
</dbReference>
<protein>
    <submittedName>
        <fullName evidence="3">EAL domain-containing protein</fullName>
    </submittedName>
</protein>
<dbReference type="CDD" id="cd01949">
    <property type="entry name" value="GGDEF"/>
    <property type="match status" value="1"/>
</dbReference>
<proteinExistence type="predicted"/>